<feature type="domain" description="Protein kinase" evidence="14">
    <location>
        <begin position="210"/>
        <end position="485"/>
    </location>
</feature>
<dbReference type="EC" id="2.7.11.17" evidence="2"/>
<comment type="subcellular location">
    <subcellularLocation>
        <location evidence="1">Cytoplasm</location>
    </subcellularLocation>
</comment>
<dbReference type="PROSITE" id="PS00107">
    <property type="entry name" value="PROTEIN_KINASE_ATP"/>
    <property type="match status" value="1"/>
</dbReference>
<keyword evidence="8 12" id="KW-0067">ATP-binding</keyword>
<keyword evidence="7" id="KW-0418">Kinase</keyword>
<evidence type="ECO:0000256" key="3">
    <source>
        <dbReference type="ARBA" id="ARBA00022490"/>
    </source>
</evidence>
<dbReference type="SUPFAM" id="SSF56112">
    <property type="entry name" value="Protein kinase-like (PK-like)"/>
    <property type="match status" value="1"/>
</dbReference>
<accession>A0AAD9KTM0</accession>
<evidence type="ECO:0000256" key="1">
    <source>
        <dbReference type="ARBA" id="ARBA00004496"/>
    </source>
</evidence>
<comment type="catalytic activity">
    <reaction evidence="11">
        <text>L-seryl-[protein] + ATP = O-phospho-L-seryl-[protein] + ADP + H(+)</text>
        <dbReference type="Rhea" id="RHEA:17989"/>
        <dbReference type="Rhea" id="RHEA-COMP:9863"/>
        <dbReference type="Rhea" id="RHEA-COMP:11604"/>
        <dbReference type="ChEBI" id="CHEBI:15378"/>
        <dbReference type="ChEBI" id="CHEBI:29999"/>
        <dbReference type="ChEBI" id="CHEBI:30616"/>
        <dbReference type="ChEBI" id="CHEBI:83421"/>
        <dbReference type="ChEBI" id="CHEBI:456216"/>
        <dbReference type="EC" id="2.7.11.17"/>
    </reaction>
</comment>
<evidence type="ECO:0000256" key="10">
    <source>
        <dbReference type="ARBA" id="ARBA00047307"/>
    </source>
</evidence>
<evidence type="ECO:0000259" key="14">
    <source>
        <dbReference type="PROSITE" id="PS50011"/>
    </source>
</evidence>
<organism evidence="15 16">
    <name type="scientific">Ridgeia piscesae</name>
    <name type="common">Tubeworm</name>
    <dbReference type="NCBI Taxonomy" id="27915"/>
    <lineage>
        <taxon>Eukaryota</taxon>
        <taxon>Metazoa</taxon>
        <taxon>Spiralia</taxon>
        <taxon>Lophotrochozoa</taxon>
        <taxon>Annelida</taxon>
        <taxon>Polychaeta</taxon>
        <taxon>Sedentaria</taxon>
        <taxon>Canalipalpata</taxon>
        <taxon>Sabellida</taxon>
        <taxon>Siboglinidae</taxon>
        <taxon>Ridgeia</taxon>
    </lineage>
</organism>
<dbReference type="GO" id="GO:0005524">
    <property type="term" value="F:ATP binding"/>
    <property type="evidence" value="ECO:0007669"/>
    <property type="project" value="UniProtKB-UniRule"/>
</dbReference>
<dbReference type="InterPro" id="IPR000719">
    <property type="entry name" value="Prot_kinase_dom"/>
</dbReference>
<dbReference type="GO" id="GO:0005634">
    <property type="term" value="C:nucleus"/>
    <property type="evidence" value="ECO:0007669"/>
    <property type="project" value="UniProtKB-ARBA"/>
</dbReference>
<evidence type="ECO:0000256" key="2">
    <source>
        <dbReference type="ARBA" id="ARBA00012434"/>
    </source>
</evidence>
<dbReference type="EMBL" id="JAODUO010000607">
    <property type="protein sequence ID" value="KAK2177297.1"/>
    <property type="molecule type" value="Genomic_DNA"/>
</dbReference>
<dbReference type="FunFam" id="3.30.200.20:FF:000429">
    <property type="entry name" value="Calcium/calmodulin-dependent protein kinase kinase"/>
    <property type="match status" value="1"/>
</dbReference>
<dbReference type="SMART" id="SM00220">
    <property type="entry name" value="S_TKc"/>
    <property type="match status" value="1"/>
</dbReference>
<dbReference type="CDD" id="cd14118">
    <property type="entry name" value="STKc_CAMKK"/>
    <property type="match status" value="1"/>
</dbReference>
<evidence type="ECO:0000256" key="5">
    <source>
        <dbReference type="ARBA" id="ARBA00022679"/>
    </source>
</evidence>
<gene>
    <name evidence="15" type="ORF">NP493_606g01000</name>
</gene>
<evidence type="ECO:0000256" key="7">
    <source>
        <dbReference type="ARBA" id="ARBA00022777"/>
    </source>
</evidence>
<comment type="catalytic activity">
    <reaction evidence="10">
        <text>L-threonyl-[protein] + ATP = O-phospho-L-threonyl-[protein] + ADP + H(+)</text>
        <dbReference type="Rhea" id="RHEA:46608"/>
        <dbReference type="Rhea" id="RHEA-COMP:11060"/>
        <dbReference type="Rhea" id="RHEA-COMP:11605"/>
        <dbReference type="ChEBI" id="CHEBI:15378"/>
        <dbReference type="ChEBI" id="CHEBI:30013"/>
        <dbReference type="ChEBI" id="CHEBI:30616"/>
        <dbReference type="ChEBI" id="CHEBI:61977"/>
        <dbReference type="ChEBI" id="CHEBI:456216"/>
        <dbReference type="EC" id="2.7.11.17"/>
    </reaction>
</comment>
<name>A0AAD9KTM0_RIDPI</name>
<dbReference type="PROSITE" id="PS50011">
    <property type="entry name" value="PROTEIN_KINASE_DOM"/>
    <property type="match status" value="1"/>
</dbReference>
<dbReference type="GO" id="GO:0005737">
    <property type="term" value="C:cytoplasm"/>
    <property type="evidence" value="ECO:0007669"/>
    <property type="project" value="UniProtKB-SubCell"/>
</dbReference>
<sequence length="580" mass="65261">MTMKSEQNGDVPFLDPMCLDYPTVLADSGAVTKSPETSVISGSSPPQHSDDVLARLPKMKPPLKHKSSDLSNDSGRSSSGDPYDSLPQTILPPQAPMFVSEDMALDRRNSTADNTGHLTVPGGATCTVTPPDTAGENSDSLLNVCDESNLKTAKHTPRIMFSHSVDLLVPNQQVSGERRRSSPRLRRHPTRETQHLLISDGTGFVQLNQYKLKDEIGKGSYGVVKLAYNEQDNIHYAMKILSKKKLLRKVGFLRKPPPRKGAKDMPHPLERIHREIAILKKLDHPNVVHLVEVLDDPDQDNLYMVFEYLEKGPVMSIPSDTPLTEDRAHDYFCDMVLGIEYLHYQKIIHRDIKPSNLLLDEEGHIKIADFGVSDEFEGCDALLTNTAGTPAFSAPETLRNKNEHFSGKALDIWAMGITLYCFLFGQCPFMEDFILGLHKKILTDDVSFPPHIETSDLVKQLILGMLEKHPEKRLTLPEIKEHPWVTCSDTMPLPSECENCCLVTVTDEDVDNSVKIVPKLETVIMVKKILRNRSFKNPFGRDRKLSALNREEFQLRGRSISAPGSYDILTDRWGFRHLYY</sequence>
<feature type="compositionally biased region" description="Polar residues" evidence="13">
    <location>
        <begin position="34"/>
        <end position="47"/>
    </location>
</feature>
<evidence type="ECO:0000313" key="16">
    <source>
        <dbReference type="Proteomes" id="UP001209878"/>
    </source>
</evidence>
<dbReference type="GO" id="GO:0035556">
    <property type="term" value="P:intracellular signal transduction"/>
    <property type="evidence" value="ECO:0007669"/>
    <property type="project" value="TreeGrafter"/>
</dbReference>
<dbReference type="AlphaFoldDB" id="A0AAD9KTM0"/>
<keyword evidence="9" id="KW-0112">Calmodulin-binding</keyword>
<dbReference type="PROSITE" id="PS00108">
    <property type="entry name" value="PROTEIN_KINASE_ST"/>
    <property type="match status" value="1"/>
</dbReference>
<dbReference type="FunFam" id="1.10.510.10:FF:000571">
    <property type="entry name" value="Maternal embryonic leucine zipper kinase"/>
    <property type="match status" value="1"/>
</dbReference>
<dbReference type="PANTHER" id="PTHR24346">
    <property type="entry name" value="MAP/MICROTUBULE AFFINITY-REGULATING KINASE"/>
    <property type="match status" value="1"/>
</dbReference>
<evidence type="ECO:0000256" key="12">
    <source>
        <dbReference type="PROSITE-ProRule" id="PRU10141"/>
    </source>
</evidence>
<feature type="binding site" evidence="12">
    <location>
        <position position="239"/>
    </location>
    <ligand>
        <name>ATP</name>
        <dbReference type="ChEBI" id="CHEBI:30616"/>
    </ligand>
</feature>
<evidence type="ECO:0000256" key="9">
    <source>
        <dbReference type="ARBA" id="ARBA00022860"/>
    </source>
</evidence>
<dbReference type="PANTHER" id="PTHR24346:SF77">
    <property type="entry name" value="SERINE THREONINE PROTEIN KINASE"/>
    <property type="match status" value="1"/>
</dbReference>
<dbReference type="Pfam" id="PF00069">
    <property type="entry name" value="Pkinase"/>
    <property type="match status" value="1"/>
</dbReference>
<keyword evidence="3" id="KW-0963">Cytoplasm</keyword>
<evidence type="ECO:0000256" key="4">
    <source>
        <dbReference type="ARBA" id="ARBA00022527"/>
    </source>
</evidence>
<feature type="region of interest" description="Disordered" evidence="13">
    <location>
        <begin position="172"/>
        <end position="191"/>
    </location>
</feature>
<keyword evidence="6 12" id="KW-0547">Nucleotide-binding</keyword>
<dbReference type="InterPro" id="IPR011009">
    <property type="entry name" value="Kinase-like_dom_sf"/>
</dbReference>
<evidence type="ECO:0000256" key="6">
    <source>
        <dbReference type="ARBA" id="ARBA00022741"/>
    </source>
</evidence>
<feature type="compositionally biased region" description="Low complexity" evidence="13">
    <location>
        <begin position="69"/>
        <end position="81"/>
    </location>
</feature>
<dbReference type="Gene3D" id="1.10.510.10">
    <property type="entry name" value="Transferase(Phosphotransferase) domain 1"/>
    <property type="match status" value="1"/>
</dbReference>
<proteinExistence type="predicted"/>
<evidence type="ECO:0000256" key="8">
    <source>
        <dbReference type="ARBA" id="ARBA00022840"/>
    </source>
</evidence>
<evidence type="ECO:0000256" key="11">
    <source>
        <dbReference type="ARBA" id="ARBA00047430"/>
    </source>
</evidence>
<evidence type="ECO:0000313" key="15">
    <source>
        <dbReference type="EMBL" id="KAK2177297.1"/>
    </source>
</evidence>
<reference evidence="15" key="1">
    <citation type="journal article" date="2023" name="Mol. Biol. Evol.">
        <title>Third-Generation Sequencing Reveals the Adaptive Role of the Epigenome in Three Deep-Sea Polychaetes.</title>
        <authorList>
            <person name="Perez M."/>
            <person name="Aroh O."/>
            <person name="Sun Y."/>
            <person name="Lan Y."/>
            <person name="Juniper S.K."/>
            <person name="Young C.R."/>
            <person name="Angers B."/>
            <person name="Qian P.Y."/>
        </authorList>
    </citation>
    <scope>NUCLEOTIDE SEQUENCE</scope>
    <source>
        <strain evidence="15">R07B-5</strain>
    </source>
</reference>
<dbReference type="GO" id="GO:0005516">
    <property type="term" value="F:calmodulin binding"/>
    <property type="evidence" value="ECO:0007669"/>
    <property type="project" value="UniProtKB-KW"/>
</dbReference>
<keyword evidence="4" id="KW-0723">Serine/threonine-protein kinase</keyword>
<feature type="region of interest" description="Disordered" evidence="13">
    <location>
        <begin position="30"/>
        <end position="92"/>
    </location>
</feature>
<dbReference type="GO" id="GO:0004683">
    <property type="term" value="F:calcium/calmodulin-dependent protein kinase activity"/>
    <property type="evidence" value="ECO:0007669"/>
    <property type="project" value="UniProtKB-EC"/>
</dbReference>
<dbReference type="Proteomes" id="UP001209878">
    <property type="component" value="Unassembled WGS sequence"/>
</dbReference>
<comment type="caution">
    <text evidence="15">The sequence shown here is derived from an EMBL/GenBank/DDBJ whole genome shotgun (WGS) entry which is preliminary data.</text>
</comment>
<keyword evidence="16" id="KW-1185">Reference proteome</keyword>
<dbReference type="InterPro" id="IPR017441">
    <property type="entry name" value="Protein_kinase_ATP_BS"/>
</dbReference>
<dbReference type="InterPro" id="IPR008271">
    <property type="entry name" value="Ser/Thr_kinase_AS"/>
</dbReference>
<protein>
    <recommendedName>
        <fullName evidence="2">calcium/calmodulin-dependent protein kinase</fullName>
        <ecNumber evidence="2">2.7.11.17</ecNumber>
    </recommendedName>
</protein>
<evidence type="ECO:0000256" key="13">
    <source>
        <dbReference type="SAM" id="MobiDB-lite"/>
    </source>
</evidence>
<dbReference type="Gene3D" id="3.30.200.20">
    <property type="entry name" value="Phosphorylase Kinase, domain 1"/>
    <property type="match status" value="1"/>
</dbReference>
<keyword evidence="5" id="KW-0808">Transferase</keyword>